<sequence length="172" mass="19877">MGQVGKGGTRVGLGIDVLEHQRWTGFSQMSLLRYLHNYRSGIFHNRQDWCIWLGLFTLQFVWQFGPGLWCDRGERVIIPHRSFKQHLVHIWLDNSTTTRDIQSAMGSKCFYDRGLFDGSIGGFLFKKSSEFVVERLIKLSVFLSLLLILILMLILISLLLLLIFSFSSSLMF</sequence>
<organism evidence="2">
    <name type="scientific">Ajellomyces dermatitidis (strain ATCC 18188 / CBS 674.68)</name>
    <name type="common">Blastomyces dermatitidis</name>
    <dbReference type="NCBI Taxonomy" id="653446"/>
    <lineage>
        <taxon>Eukaryota</taxon>
        <taxon>Fungi</taxon>
        <taxon>Dikarya</taxon>
        <taxon>Ascomycota</taxon>
        <taxon>Pezizomycotina</taxon>
        <taxon>Eurotiomycetes</taxon>
        <taxon>Eurotiomycetidae</taxon>
        <taxon>Onygenales</taxon>
        <taxon>Ajellomycetaceae</taxon>
        <taxon>Blastomyces</taxon>
    </lineage>
</organism>
<evidence type="ECO:0000256" key="1">
    <source>
        <dbReference type="SAM" id="Phobius"/>
    </source>
</evidence>
<accession>A0A0J9ES52</accession>
<proteinExistence type="predicted"/>
<feature type="transmembrane region" description="Helical" evidence="1">
    <location>
        <begin position="136"/>
        <end position="166"/>
    </location>
</feature>
<keyword evidence="1" id="KW-0812">Transmembrane</keyword>
<protein>
    <submittedName>
        <fullName evidence="2">Uncharacterized protein</fullName>
    </submittedName>
</protein>
<dbReference type="AlphaFoldDB" id="A0A0J9ES52"/>
<evidence type="ECO:0000313" key="2">
    <source>
        <dbReference type="EMBL" id="KMW69103.1"/>
    </source>
</evidence>
<dbReference type="Proteomes" id="UP000007802">
    <property type="component" value="Unassembled WGS sequence"/>
</dbReference>
<name>A0A0J9ES52_AJEDA</name>
<keyword evidence="1" id="KW-1133">Transmembrane helix</keyword>
<gene>
    <name evidence="2" type="ORF">BDDG_13279</name>
</gene>
<reference evidence="2" key="1">
    <citation type="submission" date="2010-03" db="EMBL/GenBank/DDBJ databases">
        <title>Annotation of Blastomyces dermatitidis strain ATCC 18188.</title>
        <authorList>
            <consortium name="The Broad Institute Genome Sequencing Platform"/>
            <consortium name="Broad Institute Genome Sequencing Center for Infectious Disease."/>
            <person name="Cuomo C."/>
            <person name="Klein B."/>
            <person name="Sullivan T."/>
            <person name="Heitman J."/>
            <person name="Young S."/>
            <person name="Zeng Q."/>
            <person name="Gargeya S."/>
            <person name="Alvarado L."/>
            <person name="Berlin A.M."/>
            <person name="Chapman S.B."/>
            <person name="Chen Z."/>
            <person name="Freedman E."/>
            <person name="Gellesch M."/>
            <person name="Goldberg J."/>
            <person name="Griggs A."/>
            <person name="Gujja S."/>
            <person name="Heilman E."/>
            <person name="Heiman D."/>
            <person name="Howarth C."/>
            <person name="Mehta T."/>
            <person name="Neiman D."/>
            <person name="Pearson M."/>
            <person name="Roberts A."/>
            <person name="Saif S."/>
            <person name="Shea T."/>
            <person name="Shenoy N."/>
            <person name="Sisk P."/>
            <person name="Stolte C."/>
            <person name="Sykes S."/>
            <person name="White J."/>
            <person name="Yandava C."/>
            <person name="Haas B."/>
            <person name="Nusbaum C."/>
            <person name="Birren B."/>
        </authorList>
    </citation>
    <scope>NUCLEOTIDE SEQUENCE</scope>
    <source>
        <strain evidence="2">ATCC 18188</strain>
    </source>
</reference>
<keyword evidence="1" id="KW-0472">Membrane</keyword>
<dbReference type="EMBL" id="GG749572">
    <property type="protein sequence ID" value="KMW69103.1"/>
    <property type="molecule type" value="Genomic_DNA"/>
</dbReference>